<protein>
    <recommendedName>
        <fullName evidence="2">HMG box domain-containing protein</fullName>
    </recommendedName>
</protein>
<reference evidence="3 4" key="1">
    <citation type="journal article" date="2020" name="ISME J.">
        <title>Uncovering the hidden diversity of litter-decomposition mechanisms in mushroom-forming fungi.</title>
        <authorList>
            <person name="Floudas D."/>
            <person name="Bentzer J."/>
            <person name="Ahren D."/>
            <person name="Johansson T."/>
            <person name="Persson P."/>
            <person name="Tunlid A."/>
        </authorList>
    </citation>
    <scope>NUCLEOTIDE SEQUENCE [LARGE SCALE GENOMIC DNA]</scope>
    <source>
        <strain evidence="3 4">CBS 175.51</strain>
    </source>
</reference>
<evidence type="ECO:0000259" key="2">
    <source>
        <dbReference type="Pfam" id="PF00505"/>
    </source>
</evidence>
<dbReference type="SUPFAM" id="SSF47095">
    <property type="entry name" value="HMG-box"/>
    <property type="match status" value="1"/>
</dbReference>
<dbReference type="OrthoDB" id="6247875at2759"/>
<organism evidence="3 4">
    <name type="scientific">Ephemerocybe angulata</name>
    <dbReference type="NCBI Taxonomy" id="980116"/>
    <lineage>
        <taxon>Eukaryota</taxon>
        <taxon>Fungi</taxon>
        <taxon>Dikarya</taxon>
        <taxon>Basidiomycota</taxon>
        <taxon>Agaricomycotina</taxon>
        <taxon>Agaricomycetes</taxon>
        <taxon>Agaricomycetidae</taxon>
        <taxon>Agaricales</taxon>
        <taxon>Agaricineae</taxon>
        <taxon>Psathyrellaceae</taxon>
        <taxon>Ephemerocybe</taxon>
    </lineage>
</organism>
<comment type="caution">
    <text evidence="3">The sequence shown here is derived from an EMBL/GenBank/DDBJ whole genome shotgun (WGS) entry which is preliminary data.</text>
</comment>
<dbReference type="AlphaFoldDB" id="A0A8H5AYU0"/>
<accession>A0A8H5AYU0</accession>
<gene>
    <name evidence="3" type="ORF">D9611_008675</name>
</gene>
<sequence>MSSGAIAFAPNVTPGTFNDPPPPLADEPISESLLFPTETSESTVASSSSQKPENYIPRPPNAFILFRSAFIRSRHVSTGVETNHSTLSKIIGADLANLPEEERQVWHRKAKQAEPSIELSSHSNAFNRCTREGRWKEESSGGWAEGSSALREDSGILVQGLKGKELDAAIEEFDKSHVPTVVTRFEAPITEQSFNRPVSAPIPEERSLRCASYGL</sequence>
<feature type="region of interest" description="Disordered" evidence="1">
    <location>
        <begin position="1"/>
        <end position="54"/>
    </location>
</feature>
<feature type="domain" description="HMG box" evidence="2">
    <location>
        <begin position="56"/>
        <end position="113"/>
    </location>
</feature>
<proteinExistence type="predicted"/>
<name>A0A8H5AYU0_9AGAR</name>
<evidence type="ECO:0000313" key="3">
    <source>
        <dbReference type="EMBL" id="KAF5313449.1"/>
    </source>
</evidence>
<keyword evidence="4" id="KW-1185">Reference proteome</keyword>
<dbReference type="InterPro" id="IPR036910">
    <property type="entry name" value="HMG_box_dom_sf"/>
</dbReference>
<dbReference type="EMBL" id="JAACJK010000224">
    <property type="protein sequence ID" value="KAF5313449.1"/>
    <property type="molecule type" value="Genomic_DNA"/>
</dbReference>
<dbReference type="Gene3D" id="1.10.30.10">
    <property type="entry name" value="High mobility group box domain"/>
    <property type="match status" value="1"/>
</dbReference>
<dbReference type="CDD" id="cd01389">
    <property type="entry name" value="HMG-box_ROX1-like"/>
    <property type="match status" value="1"/>
</dbReference>
<evidence type="ECO:0000313" key="4">
    <source>
        <dbReference type="Proteomes" id="UP000541558"/>
    </source>
</evidence>
<dbReference type="Proteomes" id="UP000541558">
    <property type="component" value="Unassembled WGS sequence"/>
</dbReference>
<evidence type="ECO:0000256" key="1">
    <source>
        <dbReference type="SAM" id="MobiDB-lite"/>
    </source>
</evidence>
<feature type="compositionally biased region" description="Low complexity" evidence="1">
    <location>
        <begin position="37"/>
        <end position="49"/>
    </location>
</feature>
<dbReference type="Pfam" id="PF00505">
    <property type="entry name" value="HMG_box"/>
    <property type="match status" value="1"/>
</dbReference>
<dbReference type="InterPro" id="IPR009071">
    <property type="entry name" value="HMG_box_dom"/>
</dbReference>